<dbReference type="GO" id="GO:0006355">
    <property type="term" value="P:regulation of DNA-templated transcription"/>
    <property type="evidence" value="ECO:0007669"/>
    <property type="project" value="InterPro"/>
</dbReference>
<evidence type="ECO:0000313" key="2">
    <source>
        <dbReference type="Proteomes" id="UP000004816"/>
    </source>
</evidence>
<dbReference type="SUPFAM" id="SSF47598">
    <property type="entry name" value="Ribbon-helix-helix"/>
    <property type="match status" value="1"/>
</dbReference>
<sequence>MADRFLVMDDEPTKLTIRMSAALHRRVKIAAITENTSLQDFVIEALEKKLAELGQV</sequence>
<dbReference type="Pfam" id="PF05534">
    <property type="entry name" value="HicB"/>
    <property type="match status" value="1"/>
</dbReference>
<dbReference type="Proteomes" id="UP000004816">
    <property type="component" value="Unassembled WGS sequence"/>
</dbReference>
<comment type="caution">
    <text evidence="1">The sequence shown here is derived from an EMBL/GenBank/DDBJ whole genome shotgun (WGS) entry which is preliminary data.</text>
</comment>
<dbReference type="InterPro" id="IPR013321">
    <property type="entry name" value="Arc_rbn_hlx_hlx"/>
</dbReference>
<dbReference type="Gene3D" id="1.10.1220.10">
    <property type="entry name" value="Met repressor-like"/>
    <property type="match status" value="1"/>
</dbReference>
<accession>E5XLR0</accession>
<keyword evidence="2" id="KW-1185">Reference proteome</keyword>
<reference evidence="1 2" key="1">
    <citation type="journal article" date="2011" name="Stand. Genomic Sci.">
        <title>High quality draft genome sequence of Segniliparus rugosus CDC 945(T)= (ATCC BAA-974(T)).</title>
        <authorList>
            <person name="Earl A.M."/>
            <person name="Desjardins C.A."/>
            <person name="Fitzgerald M.G."/>
            <person name="Arachchi H.M."/>
            <person name="Zeng Q."/>
            <person name="Mehta T."/>
            <person name="Griggs A."/>
            <person name="Birren B.W."/>
            <person name="Toney N.C."/>
            <person name="Carr J."/>
            <person name="Posey J."/>
            <person name="Butler W.R."/>
        </authorList>
    </citation>
    <scope>NUCLEOTIDE SEQUENCE [LARGE SCALE GENOMIC DNA]</scope>
    <source>
        <strain evidence="2">ATCC BAA-974 / DSM 45345 / CCUG 50838 / CIP 108380 / JCM 13579 / CDC 945</strain>
    </source>
</reference>
<protein>
    <submittedName>
        <fullName evidence="1">Uncharacterized protein</fullName>
    </submittedName>
</protein>
<name>E5XLR0_SEGRC</name>
<proteinExistence type="predicted"/>
<dbReference type="InterPro" id="IPR008651">
    <property type="entry name" value="Uncharacterised_HicB"/>
</dbReference>
<dbReference type="EMBL" id="ACZI02000003">
    <property type="protein sequence ID" value="EFV14738.1"/>
    <property type="molecule type" value="Genomic_DNA"/>
</dbReference>
<dbReference type="InterPro" id="IPR010985">
    <property type="entry name" value="Ribbon_hlx_hlx"/>
</dbReference>
<dbReference type="OrthoDB" id="5125769at2"/>
<dbReference type="HOGENOM" id="CLU_3011764_0_0_11"/>
<dbReference type="AlphaFoldDB" id="E5XLR0"/>
<gene>
    <name evidence="1" type="ORF">HMPREF9336_00429</name>
</gene>
<evidence type="ECO:0000313" key="1">
    <source>
        <dbReference type="EMBL" id="EFV14738.1"/>
    </source>
</evidence>
<organism evidence="1 2">
    <name type="scientific">Segniliparus rugosus (strain ATCC BAA-974 / DSM 45345 / CCUG 50838 / CIP 108380 / JCM 13579 / CDC 945)</name>
    <dbReference type="NCBI Taxonomy" id="679197"/>
    <lineage>
        <taxon>Bacteria</taxon>
        <taxon>Bacillati</taxon>
        <taxon>Actinomycetota</taxon>
        <taxon>Actinomycetes</taxon>
        <taxon>Mycobacteriales</taxon>
        <taxon>Segniliparaceae</taxon>
        <taxon>Segniliparus</taxon>
    </lineage>
</organism>